<evidence type="ECO:0000256" key="3">
    <source>
        <dbReference type="ARBA" id="ARBA00022737"/>
    </source>
</evidence>
<dbReference type="InterPro" id="IPR036869">
    <property type="entry name" value="J_dom_sf"/>
</dbReference>
<dbReference type="Gene3D" id="1.10.287.110">
    <property type="entry name" value="DnaJ domain"/>
    <property type="match status" value="1"/>
</dbReference>
<dbReference type="PRINTS" id="PR00625">
    <property type="entry name" value="JDOMAIN"/>
</dbReference>
<dbReference type="GO" id="GO:0051087">
    <property type="term" value="F:protein-folding chaperone binding"/>
    <property type="evidence" value="ECO:0000318"/>
    <property type="project" value="GO_Central"/>
</dbReference>
<proteinExistence type="predicted"/>
<dbReference type="eggNOG" id="KOG0624">
    <property type="taxonomic scope" value="Eukaryota"/>
</dbReference>
<dbReference type="PhylomeDB" id="B3SBM6"/>
<keyword evidence="5" id="KW-0256">Endoplasmic reticulum</keyword>
<evidence type="ECO:0000256" key="4">
    <source>
        <dbReference type="ARBA" id="ARBA00022803"/>
    </source>
</evidence>
<dbReference type="Pfam" id="PF00226">
    <property type="entry name" value="DnaJ"/>
    <property type="match status" value="1"/>
</dbReference>
<dbReference type="GO" id="GO:0005788">
    <property type="term" value="C:endoplasmic reticulum lumen"/>
    <property type="evidence" value="ECO:0007669"/>
    <property type="project" value="UniProtKB-SubCell"/>
</dbReference>
<evidence type="ECO:0000313" key="9">
    <source>
        <dbReference type="EMBL" id="EDV19888.1"/>
    </source>
</evidence>
<dbReference type="GO" id="GO:0051787">
    <property type="term" value="F:misfolded protein binding"/>
    <property type="evidence" value="ECO:0000318"/>
    <property type="project" value="GO_Central"/>
</dbReference>
<dbReference type="HOGENOM" id="CLU_015935_0_1_1"/>
<dbReference type="InterPro" id="IPR019734">
    <property type="entry name" value="TPR_rpt"/>
</dbReference>
<dbReference type="InterPro" id="IPR051727">
    <property type="entry name" value="DnaJ_C3_Co-chaperones"/>
</dbReference>
<dbReference type="PANTHER" id="PTHR44140">
    <property type="entry name" value="LD25575P"/>
    <property type="match status" value="1"/>
</dbReference>
<keyword evidence="2" id="KW-0732">Signal</keyword>
<keyword evidence="10" id="KW-1185">Reference proteome</keyword>
<gene>
    <name evidence="9" type="ORF">TRIADDRAFT_32828</name>
</gene>
<feature type="repeat" description="TPR" evidence="6">
    <location>
        <begin position="334"/>
        <end position="367"/>
    </location>
</feature>
<dbReference type="GO" id="GO:0034975">
    <property type="term" value="P:protein folding in endoplasmic reticulum"/>
    <property type="evidence" value="ECO:0000318"/>
    <property type="project" value="GO_Central"/>
</dbReference>
<dbReference type="Pfam" id="PF00515">
    <property type="entry name" value="TPR_1"/>
    <property type="match status" value="1"/>
</dbReference>
<feature type="domain" description="J" evidence="8">
    <location>
        <begin position="388"/>
        <end position="455"/>
    </location>
</feature>
<comment type="subcellular location">
    <subcellularLocation>
        <location evidence="1">Endoplasmic reticulum lumen</location>
    </subcellularLocation>
</comment>
<accession>B3SBM6</accession>
<evidence type="ECO:0000259" key="8">
    <source>
        <dbReference type="PROSITE" id="PS50076"/>
    </source>
</evidence>
<dbReference type="PANTHER" id="PTHR44140:SF2">
    <property type="entry name" value="LD25575P"/>
    <property type="match status" value="1"/>
</dbReference>
<evidence type="ECO:0000256" key="6">
    <source>
        <dbReference type="PROSITE-ProRule" id="PRU00339"/>
    </source>
</evidence>
<dbReference type="Proteomes" id="UP000009022">
    <property type="component" value="Unassembled WGS sequence"/>
</dbReference>
<dbReference type="InParanoid" id="B3SBM6"/>
<dbReference type="Pfam" id="PF13181">
    <property type="entry name" value="TPR_8"/>
    <property type="match status" value="1"/>
</dbReference>
<evidence type="ECO:0000256" key="7">
    <source>
        <dbReference type="SAM" id="MobiDB-lite"/>
    </source>
</evidence>
<dbReference type="CDD" id="cd06257">
    <property type="entry name" value="DnaJ"/>
    <property type="match status" value="1"/>
</dbReference>
<dbReference type="OMA" id="PFAHFQH"/>
<dbReference type="Pfam" id="PF13432">
    <property type="entry name" value="TPR_16"/>
    <property type="match status" value="1"/>
</dbReference>
<protein>
    <recommendedName>
        <fullName evidence="8">J domain-containing protein</fullName>
    </recommendedName>
</protein>
<evidence type="ECO:0000256" key="1">
    <source>
        <dbReference type="ARBA" id="ARBA00004319"/>
    </source>
</evidence>
<evidence type="ECO:0000256" key="5">
    <source>
        <dbReference type="ARBA" id="ARBA00022824"/>
    </source>
</evidence>
<feature type="region of interest" description="Disordered" evidence="7">
    <location>
        <begin position="446"/>
        <end position="473"/>
    </location>
</feature>
<dbReference type="SMART" id="SM00271">
    <property type="entry name" value="DnaJ"/>
    <property type="match status" value="1"/>
</dbReference>
<dbReference type="InterPro" id="IPR011990">
    <property type="entry name" value="TPR-like_helical_dom_sf"/>
</dbReference>
<dbReference type="FunFam" id="1.25.40.10:FF:000224">
    <property type="entry name" value="DnaJ and TPR domain protein"/>
    <property type="match status" value="1"/>
</dbReference>
<dbReference type="GeneID" id="6758867"/>
<feature type="repeat" description="TPR" evidence="6">
    <location>
        <begin position="33"/>
        <end position="66"/>
    </location>
</feature>
<dbReference type="FunCoup" id="B3SBM6">
    <property type="interactions" value="1932"/>
</dbReference>
<organism evidence="9 10">
    <name type="scientific">Trichoplax adhaerens</name>
    <name type="common">Trichoplax reptans</name>
    <dbReference type="NCBI Taxonomy" id="10228"/>
    <lineage>
        <taxon>Eukaryota</taxon>
        <taxon>Metazoa</taxon>
        <taxon>Placozoa</taxon>
        <taxon>Uniplacotomia</taxon>
        <taxon>Trichoplacea</taxon>
        <taxon>Trichoplacidae</taxon>
        <taxon>Trichoplax</taxon>
    </lineage>
</organism>
<dbReference type="SUPFAM" id="SSF46565">
    <property type="entry name" value="Chaperone J-domain"/>
    <property type="match status" value="1"/>
</dbReference>
<dbReference type="PROSITE" id="PS50005">
    <property type="entry name" value="TPR"/>
    <property type="match status" value="3"/>
</dbReference>
<feature type="repeat" description="TPR" evidence="6">
    <location>
        <begin position="215"/>
        <end position="248"/>
    </location>
</feature>
<dbReference type="STRING" id="10228.B3SBM6"/>
<keyword evidence="4 6" id="KW-0802">TPR repeat</keyword>
<dbReference type="GO" id="GO:0005783">
    <property type="term" value="C:endoplasmic reticulum"/>
    <property type="evidence" value="ECO:0000318"/>
    <property type="project" value="GO_Central"/>
</dbReference>
<dbReference type="InterPro" id="IPR001623">
    <property type="entry name" value="DnaJ_domain"/>
</dbReference>
<dbReference type="Gene3D" id="1.25.40.10">
    <property type="entry name" value="Tetratricopeptide repeat domain"/>
    <property type="match status" value="1"/>
</dbReference>
<reference evidence="9 10" key="1">
    <citation type="journal article" date="2008" name="Nature">
        <title>The Trichoplax genome and the nature of placozoans.</title>
        <authorList>
            <person name="Srivastava M."/>
            <person name="Begovic E."/>
            <person name="Chapman J."/>
            <person name="Putnam N.H."/>
            <person name="Hellsten U."/>
            <person name="Kawashima T."/>
            <person name="Kuo A."/>
            <person name="Mitros T."/>
            <person name="Salamov A."/>
            <person name="Carpenter M.L."/>
            <person name="Signorovitch A.Y."/>
            <person name="Moreno M.A."/>
            <person name="Kamm K."/>
            <person name="Grimwood J."/>
            <person name="Schmutz J."/>
            <person name="Shapiro H."/>
            <person name="Grigoriev I.V."/>
            <person name="Buss L.W."/>
            <person name="Schierwater B."/>
            <person name="Dellaporta S.L."/>
            <person name="Rokhsar D.S."/>
        </authorList>
    </citation>
    <scope>NUCLEOTIDE SEQUENCE [LARGE SCALE GENOMIC DNA]</scope>
    <source>
        <strain evidence="9 10">Grell-BS-1999</strain>
    </source>
</reference>
<dbReference type="CTD" id="6758867"/>
<dbReference type="AlphaFoldDB" id="B3SBM6"/>
<dbReference type="PROSITE" id="PS50076">
    <property type="entry name" value="DNAJ_2"/>
    <property type="match status" value="1"/>
</dbReference>
<dbReference type="RefSeq" id="XP_002117630.1">
    <property type="nucleotide sequence ID" value="XM_002117594.1"/>
</dbReference>
<keyword evidence="3" id="KW-0677">Repeat</keyword>
<dbReference type="EMBL" id="DS985265">
    <property type="protein sequence ID" value="EDV19888.1"/>
    <property type="molecule type" value="Genomic_DNA"/>
</dbReference>
<name>B3SBM6_TRIAD</name>
<dbReference type="OrthoDB" id="1726119at2759"/>
<evidence type="ECO:0000313" key="10">
    <source>
        <dbReference type="Proteomes" id="UP000009022"/>
    </source>
</evidence>
<evidence type="ECO:0000256" key="2">
    <source>
        <dbReference type="ARBA" id="ARBA00022729"/>
    </source>
</evidence>
<sequence>MVHFIFCMTPILLINHDRLLYYYALIGVLAGSVDNHLELGKKFLATGKLQEALVQYHAAVDGDPKNYLTFFKRAIVYIGMEKGQLAVADLDRATEIRPNFLQAKLQRGKVHIKLGKLEKAQHDLEESIQDSSVQNEARQQLENIEPLRQTIANAKHTYASGDYEAAIQILNVAIESCPWDPELREMRAESHLAVNDRMAAIADVRRITRLTNDNTNAYYKLTKLLYENGDLESSLQQVRECLKLDPDHKMCFPFYKKVKKLNKKLQSIEEKINTESYQDAIPKLTDIMQTDVTQVQHYATMLSSKLCLCYLKVKDVNEGIAVCTDALKENENDIDLLCNRAELYLLNDEYDEAIADYQKAKSINNGNQRANEGLNRANRLLKQSQRRDYYKILDVKKTATKREILKAYRKLAVKWHPDNYKGEDKKKAEKMFIDIAAAKEVLSDAEKKQKFDNGEDPLSPEGQQPDFHNQGFHFQGGGFPFGGGDGFHNFKFHFGDRV</sequence>
<dbReference type="SUPFAM" id="SSF48452">
    <property type="entry name" value="TPR-like"/>
    <property type="match status" value="2"/>
</dbReference>
<dbReference type="SMART" id="SM00028">
    <property type="entry name" value="TPR"/>
    <property type="match status" value="6"/>
</dbReference>
<dbReference type="KEGG" id="tad:TRIADDRAFT_32828"/>